<dbReference type="InterPro" id="IPR016064">
    <property type="entry name" value="NAD/diacylglycerol_kinase_sf"/>
</dbReference>
<dbReference type="GO" id="GO:0001729">
    <property type="term" value="F:ceramide kinase activity"/>
    <property type="evidence" value="ECO:0007669"/>
    <property type="project" value="TreeGrafter"/>
</dbReference>
<evidence type="ECO:0000313" key="4">
    <source>
        <dbReference type="Proteomes" id="UP000762676"/>
    </source>
</evidence>
<feature type="compositionally biased region" description="Basic and acidic residues" evidence="1">
    <location>
        <begin position="468"/>
        <end position="477"/>
    </location>
</feature>
<keyword evidence="3" id="KW-0418">Kinase</keyword>
<evidence type="ECO:0000259" key="2">
    <source>
        <dbReference type="PROSITE" id="PS50146"/>
    </source>
</evidence>
<evidence type="ECO:0000313" key="3">
    <source>
        <dbReference type="EMBL" id="GFR97769.1"/>
    </source>
</evidence>
<dbReference type="Proteomes" id="UP000762676">
    <property type="component" value="Unassembled WGS sequence"/>
</dbReference>
<reference evidence="3 4" key="1">
    <citation type="journal article" date="2021" name="Elife">
        <title>Chloroplast acquisition without the gene transfer in kleptoplastic sea slugs, Plakobranchus ocellatus.</title>
        <authorList>
            <person name="Maeda T."/>
            <person name="Takahashi S."/>
            <person name="Yoshida T."/>
            <person name="Shimamura S."/>
            <person name="Takaki Y."/>
            <person name="Nagai Y."/>
            <person name="Toyoda A."/>
            <person name="Suzuki Y."/>
            <person name="Arimoto A."/>
            <person name="Ishii H."/>
            <person name="Satoh N."/>
            <person name="Nishiyama T."/>
            <person name="Hasebe M."/>
            <person name="Maruyama T."/>
            <person name="Minagawa J."/>
            <person name="Obokata J."/>
            <person name="Shigenobu S."/>
        </authorList>
    </citation>
    <scope>NUCLEOTIDE SEQUENCE [LARGE SCALE GENOMIC DNA]</scope>
</reference>
<organism evidence="3 4">
    <name type="scientific">Elysia marginata</name>
    <dbReference type="NCBI Taxonomy" id="1093978"/>
    <lineage>
        <taxon>Eukaryota</taxon>
        <taxon>Metazoa</taxon>
        <taxon>Spiralia</taxon>
        <taxon>Lophotrochozoa</taxon>
        <taxon>Mollusca</taxon>
        <taxon>Gastropoda</taxon>
        <taxon>Heterobranchia</taxon>
        <taxon>Euthyneura</taxon>
        <taxon>Panpulmonata</taxon>
        <taxon>Sacoglossa</taxon>
        <taxon>Placobranchoidea</taxon>
        <taxon>Plakobranchidae</taxon>
        <taxon>Elysia</taxon>
    </lineage>
</organism>
<feature type="compositionally biased region" description="Basic and acidic residues" evidence="1">
    <location>
        <begin position="13"/>
        <end position="22"/>
    </location>
</feature>
<feature type="region of interest" description="Disordered" evidence="1">
    <location>
        <begin position="401"/>
        <end position="504"/>
    </location>
</feature>
<sequence length="557" mass="62110">MAESKGTETQPPKQDELPEAERSPTTGEQCEARGEKLMSAAVQFSNQDMNLVLYEQGLVIEQLDNAKKEKTTKTKGLSFQWCDVISAENPHKDEQKQTLLLHYIEKQKNKCLRKKSVTVTVTGDNFDSIFSNIQDQCQKVPNRPKKLFVLINPIGGNRKGVQIYERKIAPIFALANCETTVVTSERAKHALEIGETQDFTGYDGNGTVRYTNDGVIDLETSALRVLRGEIHPLNIVTVHEPGKLVGICGLAFGIGLITDLIKHSDDRRWMKKARYIYSIAAVLLKKRRMYDAQIEYILSEDDGDKSTEDGSAQPRKEWTTFDPEGKRYACTAFLVSRMVNVENKTIVDPYSDSGLLVLDTGCSNMGFFKYARTMMAQTPADDIPNLHIKDKAVGLKVKILREDPASNEKQDDKSGEAASNEDGESEPVGKKEVDDNEEKEGKEDVKEMEDTNKPEGNESSQNPDQAVETEKKGEENQQGKPEPAKAGSVESKAGERKNKKAEAIARATARDTELEHYIYLDGEVRRVDGLEFECRLHSSFVPMFGCLAAELVNAKTA</sequence>
<dbReference type="Gene3D" id="3.40.50.10330">
    <property type="entry name" value="Probable inorganic polyphosphate/atp-NAD kinase, domain 1"/>
    <property type="match status" value="1"/>
</dbReference>
<dbReference type="AlphaFoldDB" id="A0AAV4HJC9"/>
<dbReference type="PROSITE" id="PS50146">
    <property type="entry name" value="DAGK"/>
    <property type="match status" value="1"/>
</dbReference>
<dbReference type="PANTHER" id="PTHR12358:SF111">
    <property type="entry name" value="CERAMIDE KINASE, ISOFORM A"/>
    <property type="match status" value="1"/>
</dbReference>
<feature type="compositionally biased region" description="Basic and acidic residues" evidence="1">
    <location>
        <begin position="492"/>
        <end position="504"/>
    </location>
</feature>
<comment type="caution">
    <text evidence="3">The sequence shown here is derived from an EMBL/GenBank/DDBJ whole genome shotgun (WGS) entry which is preliminary data.</text>
</comment>
<name>A0AAV4HJC9_9GAST</name>
<feature type="compositionally biased region" description="Basic and acidic residues" evidence="1">
    <location>
        <begin position="427"/>
        <end position="456"/>
    </location>
</feature>
<dbReference type="InterPro" id="IPR017438">
    <property type="entry name" value="ATP-NAD_kinase_N"/>
</dbReference>
<dbReference type="Gene3D" id="2.60.200.40">
    <property type="match status" value="1"/>
</dbReference>
<dbReference type="EMBL" id="BMAT01012712">
    <property type="protein sequence ID" value="GFR97769.1"/>
    <property type="molecule type" value="Genomic_DNA"/>
</dbReference>
<proteinExistence type="predicted"/>
<dbReference type="InterPro" id="IPR050187">
    <property type="entry name" value="Lipid_Phosphate_FormReg"/>
</dbReference>
<keyword evidence="4" id="KW-1185">Reference proteome</keyword>
<dbReference type="GO" id="GO:0006672">
    <property type="term" value="P:ceramide metabolic process"/>
    <property type="evidence" value="ECO:0007669"/>
    <property type="project" value="TreeGrafter"/>
</dbReference>
<gene>
    <name evidence="3" type="ORF">ElyMa_006332600</name>
</gene>
<keyword evidence="3" id="KW-0808">Transferase</keyword>
<dbReference type="SUPFAM" id="SSF111331">
    <property type="entry name" value="NAD kinase/diacylglycerol kinase-like"/>
    <property type="match status" value="1"/>
</dbReference>
<feature type="domain" description="DAGKc" evidence="2">
    <location>
        <begin position="142"/>
        <end position="208"/>
    </location>
</feature>
<dbReference type="GO" id="GO:0016020">
    <property type="term" value="C:membrane"/>
    <property type="evidence" value="ECO:0007669"/>
    <property type="project" value="GOC"/>
</dbReference>
<dbReference type="PANTHER" id="PTHR12358">
    <property type="entry name" value="SPHINGOSINE KINASE"/>
    <property type="match status" value="1"/>
</dbReference>
<evidence type="ECO:0000256" key="1">
    <source>
        <dbReference type="SAM" id="MobiDB-lite"/>
    </source>
</evidence>
<accession>A0AAV4HJC9</accession>
<feature type="region of interest" description="Disordered" evidence="1">
    <location>
        <begin position="1"/>
        <end position="29"/>
    </location>
</feature>
<dbReference type="InterPro" id="IPR001206">
    <property type="entry name" value="Diacylglycerol_kinase_cat_dom"/>
</dbReference>
<feature type="compositionally biased region" description="Basic and acidic residues" evidence="1">
    <location>
        <begin position="401"/>
        <end position="415"/>
    </location>
</feature>
<protein>
    <submittedName>
        <fullName evidence="3">Ceramide kinase</fullName>
    </submittedName>
</protein>